<keyword evidence="1" id="KW-1185">Reference proteome</keyword>
<evidence type="ECO:0000313" key="4">
    <source>
        <dbReference type="RefSeq" id="XP_024892581.1"/>
    </source>
</evidence>
<accession>A0A6J1RCH9</accession>
<dbReference type="AlphaFoldDB" id="A0A6J1RCH9"/>
<proteinExistence type="predicted"/>
<dbReference type="Proteomes" id="UP000504618">
    <property type="component" value="Unplaced"/>
</dbReference>
<dbReference type="RefSeq" id="XP_024892581.1">
    <property type="nucleotide sequence ID" value="XM_025036813.1"/>
</dbReference>
<evidence type="ECO:0000313" key="1">
    <source>
        <dbReference type="Proteomes" id="UP000504618"/>
    </source>
</evidence>
<evidence type="ECO:0000313" key="3">
    <source>
        <dbReference type="RefSeq" id="XP_024891958.1"/>
    </source>
</evidence>
<dbReference type="OrthoDB" id="7699125at2759"/>
<protein>
    <submittedName>
        <fullName evidence="2">Uncharacterized protein LOC112459983</fullName>
    </submittedName>
    <submittedName>
        <fullName evidence="3">Uncharacterized protein LOC112467528</fullName>
    </submittedName>
    <submittedName>
        <fullName evidence="4">Uncharacterized protein LOC112467903</fullName>
    </submittedName>
</protein>
<reference evidence="2 3" key="1">
    <citation type="submission" date="2025-04" db="UniProtKB">
        <authorList>
            <consortium name="RefSeq"/>
        </authorList>
    </citation>
    <scope>IDENTIFICATION</scope>
    <source>
        <tissue evidence="2 3">Whole body</tissue>
    </source>
</reference>
<name>A0A6J1RCH9_9HYME</name>
<evidence type="ECO:0000313" key="2">
    <source>
        <dbReference type="RefSeq" id="XP_024880147.1"/>
    </source>
</evidence>
<sequence>MDHEMVTFLQNSGLESYIEIFTKNKIDEEFVAIKWIDYNGRLYKAGKCVVRTDTHDDLPHFGLVTAIFVKQETVLLSYQNIRTLGFDEHCHSYVVEPNEVDVQNRYINVNNLPDSTPLYLRKMNEKHYITVPYAA</sequence>
<dbReference type="GeneID" id="112467528"/>
<organism evidence="1 3">
    <name type="scientific">Temnothorax curvispinosus</name>
    <dbReference type="NCBI Taxonomy" id="300111"/>
    <lineage>
        <taxon>Eukaryota</taxon>
        <taxon>Metazoa</taxon>
        <taxon>Ecdysozoa</taxon>
        <taxon>Arthropoda</taxon>
        <taxon>Hexapoda</taxon>
        <taxon>Insecta</taxon>
        <taxon>Pterygota</taxon>
        <taxon>Neoptera</taxon>
        <taxon>Endopterygota</taxon>
        <taxon>Hymenoptera</taxon>
        <taxon>Apocrita</taxon>
        <taxon>Aculeata</taxon>
        <taxon>Formicoidea</taxon>
        <taxon>Formicidae</taxon>
        <taxon>Myrmicinae</taxon>
        <taxon>Temnothorax</taxon>
    </lineage>
</organism>
<dbReference type="RefSeq" id="XP_024891958.1">
    <property type="nucleotide sequence ID" value="XM_025036190.1"/>
</dbReference>
<dbReference type="RefSeq" id="XP_024880147.1">
    <property type="nucleotide sequence ID" value="XM_025024379.1"/>
</dbReference>
<gene>
    <name evidence="3" type="primary">LOC112467528</name>
    <name evidence="2" type="synonym">LOC112459983</name>
    <name evidence="4" type="synonym">LOC112467903</name>
</gene>